<name>A0ABX6SWG3_9ACTN</name>
<protein>
    <recommendedName>
        <fullName evidence="3">SnoaL-like domain-containing protein</fullName>
    </recommendedName>
</protein>
<dbReference type="RefSeq" id="WP_154595315.1">
    <property type="nucleotide sequence ID" value="NZ_CP060587.1"/>
</dbReference>
<proteinExistence type="predicted"/>
<evidence type="ECO:0000313" key="1">
    <source>
        <dbReference type="EMBL" id="QNL95421.1"/>
    </source>
</evidence>
<organism evidence="1 2">
    <name type="scientific">Aeromicrobium senzhongii</name>
    <dbReference type="NCBI Taxonomy" id="2663859"/>
    <lineage>
        <taxon>Bacteria</taxon>
        <taxon>Bacillati</taxon>
        <taxon>Actinomycetota</taxon>
        <taxon>Actinomycetes</taxon>
        <taxon>Propionibacteriales</taxon>
        <taxon>Nocardioidaceae</taxon>
        <taxon>Aeromicrobium</taxon>
    </lineage>
</organism>
<dbReference type="Proteomes" id="UP000515871">
    <property type="component" value="Chromosome"/>
</dbReference>
<evidence type="ECO:0000313" key="2">
    <source>
        <dbReference type="Proteomes" id="UP000515871"/>
    </source>
</evidence>
<keyword evidence="2" id="KW-1185">Reference proteome</keyword>
<reference evidence="1 2" key="1">
    <citation type="submission" date="2020-08" db="EMBL/GenBank/DDBJ databases">
        <title>Novel species in genus Aeromicrobium.</title>
        <authorList>
            <person name="Zhang G."/>
        </authorList>
    </citation>
    <scope>NUCLEOTIDE SEQUENCE [LARGE SCALE GENOMIC DNA]</scope>
    <source>
        <strain evidence="2">zg-629</strain>
    </source>
</reference>
<sequence length="131" mass="13882">MGELIAALVALVVPGTGGCDALTALDTVRTAAWTTADEGLLSGIYGSDAGRADVERLRAWRERGVTVEGARTIRASCRDGGAAGIEVVERLGPTVAVLPDGARRRLPADGWSRRTVDLEREGGRWRIVRVS</sequence>
<accession>A0ABX6SWG3</accession>
<dbReference type="EMBL" id="CP060587">
    <property type="protein sequence ID" value="QNL95421.1"/>
    <property type="molecule type" value="Genomic_DNA"/>
</dbReference>
<gene>
    <name evidence="1" type="ORF">H9L21_05720</name>
</gene>
<evidence type="ECO:0008006" key="3">
    <source>
        <dbReference type="Google" id="ProtNLM"/>
    </source>
</evidence>